<dbReference type="GO" id="GO:0005829">
    <property type="term" value="C:cytosol"/>
    <property type="evidence" value="ECO:0007669"/>
    <property type="project" value="TreeGrafter"/>
</dbReference>
<dbReference type="InterPro" id="IPR000847">
    <property type="entry name" value="LysR_HTH_N"/>
</dbReference>
<dbReference type="Pfam" id="PF03466">
    <property type="entry name" value="LysR_substrate"/>
    <property type="match status" value="1"/>
</dbReference>
<evidence type="ECO:0000256" key="3">
    <source>
        <dbReference type="ARBA" id="ARBA00023125"/>
    </source>
</evidence>
<evidence type="ECO:0000313" key="6">
    <source>
        <dbReference type="EMBL" id="RHG06665.1"/>
    </source>
</evidence>
<name>A0A414S0D6_9FIRM</name>
<evidence type="ECO:0000313" key="7">
    <source>
        <dbReference type="Proteomes" id="UP000284112"/>
    </source>
</evidence>
<dbReference type="InterPro" id="IPR005119">
    <property type="entry name" value="LysR_subst-bd"/>
</dbReference>
<dbReference type="SUPFAM" id="SSF46785">
    <property type="entry name" value="Winged helix' DNA-binding domain"/>
    <property type="match status" value="1"/>
</dbReference>
<dbReference type="FunFam" id="1.10.10.10:FF:000001">
    <property type="entry name" value="LysR family transcriptional regulator"/>
    <property type="match status" value="1"/>
</dbReference>
<organism evidence="6 7">
    <name type="scientific">Dorea longicatena</name>
    <dbReference type="NCBI Taxonomy" id="88431"/>
    <lineage>
        <taxon>Bacteria</taxon>
        <taxon>Bacillati</taxon>
        <taxon>Bacillota</taxon>
        <taxon>Clostridia</taxon>
        <taxon>Lachnospirales</taxon>
        <taxon>Lachnospiraceae</taxon>
        <taxon>Dorea</taxon>
    </lineage>
</organism>
<dbReference type="GO" id="GO:0003700">
    <property type="term" value="F:DNA-binding transcription factor activity"/>
    <property type="evidence" value="ECO:0007669"/>
    <property type="project" value="InterPro"/>
</dbReference>
<accession>A0A414S0D6</accession>
<evidence type="ECO:0000256" key="1">
    <source>
        <dbReference type="ARBA" id="ARBA00009437"/>
    </source>
</evidence>
<dbReference type="PANTHER" id="PTHR30419:SF28">
    <property type="entry name" value="HTH-TYPE TRANSCRIPTIONAL REGULATOR BSDA"/>
    <property type="match status" value="1"/>
</dbReference>
<dbReference type="Pfam" id="PF00126">
    <property type="entry name" value="HTH_1"/>
    <property type="match status" value="1"/>
</dbReference>
<comment type="caution">
    <text evidence="6">The sequence shown here is derived from an EMBL/GenBank/DDBJ whole genome shotgun (WGS) entry which is preliminary data.</text>
</comment>
<dbReference type="AlphaFoldDB" id="A0A414S0D6"/>
<dbReference type="InterPro" id="IPR036388">
    <property type="entry name" value="WH-like_DNA-bd_sf"/>
</dbReference>
<keyword evidence="3" id="KW-0238">DNA-binding</keyword>
<sequence length="297" mass="33394">MTFDQIQYFIAIAECNTYFDAAEELNISQSALSKQIIKLEKELGVTLLDRSRRKASLTPAGETFYQDALSLRRQYEIMTGHMKKYKIPMGNKNELRIGTLPILTQYGLTAHFRQFTKSHPDISLILDEVEENDLKKGLLSGQYDLIICREQMVADQSSIASVCLTEDELVAVLPAGHPLDVPVSLSTFADESFILMNRYTSVYQICQELFANVSVHPQILRTGRVESIISAVAIGEGVSLLPYSNFKLFHHEHVKTLPLTPPVKLPVVIAGTKKRMNSSICQEFIRCMTAYTNCPDL</sequence>
<dbReference type="EMBL" id="QRHW01000019">
    <property type="protein sequence ID" value="RHG06665.1"/>
    <property type="molecule type" value="Genomic_DNA"/>
</dbReference>
<proteinExistence type="inferred from homology"/>
<protein>
    <submittedName>
        <fullName evidence="6">LysR family transcriptional regulator</fullName>
    </submittedName>
</protein>
<feature type="domain" description="HTH lysR-type" evidence="5">
    <location>
        <begin position="1"/>
        <end position="58"/>
    </location>
</feature>
<keyword evidence="2" id="KW-0805">Transcription regulation</keyword>
<keyword evidence="4" id="KW-0804">Transcription</keyword>
<dbReference type="RefSeq" id="WP_118309885.1">
    <property type="nucleotide sequence ID" value="NZ_QRHW01000019.1"/>
</dbReference>
<dbReference type="PANTHER" id="PTHR30419">
    <property type="entry name" value="HTH-TYPE TRANSCRIPTIONAL REGULATOR YBHD"/>
    <property type="match status" value="1"/>
</dbReference>
<dbReference type="PRINTS" id="PR00039">
    <property type="entry name" value="HTHLYSR"/>
</dbReference>
<evidence type="ECO:0000256" key="2">
    <source>
        <dbReference type="ARBA" id="ARBA00023015"/>
    </source>
</evidence>
<dbReference type="InterPro" id="IPR050950">
    <property type="entry name" value="HTH-type_LysR_regulators"/>
</dbReference>
<gene>
    <name evidence="6" type="ORF">DW641_10920</name>
</gene>
<evidence type="ECO:0000259" key="5">
    <source>
        <dbReference type="PROSITE" id="PS50931"/>
    </source>
</evidence>
<dbReference type="Gene3D" id="1.10.10.10">
    <property type="entry name" value="Winged helix-like DNA-binding domain superfamily/Winged helix DNA-binding domain"/>
    <property type="match status" value="1"/>
</dbReference>
<dbReference type="PROSITE" id="PS50931">
    <property type="entry name" value="HTH_LYSR"/>
    <property type="match status" value="1"/>
</dbReference>
<dbReference type="SUPFAM" id="SSF53850">
    <property type="entry name" value="Periplasmic binding protein-like II"/>
    <property type="match status" value="1"/>
</dbReference>
<dbReference type="GO" id="GO:0003677">
    <property type="term" value="F:DNA binding"/>
    <property type="evidence" value="ECO:0007669"/>
    <property type="project" value="UniProtKB-KW"/>
</dbReference>
<dbReference type="CDD" id="cd05466">
    <property type="entry name" value="PBP2_LTTR_substrate"/>
    <property type="match status" value="1"/>
</dbReference>
<reference evidence="6 7" key="1">
    <citation type="submission" date="2018-08" db="EMBL/GenBank/DDBJ databases">
        <title>A genome reference for cultivated species of the human gut microbiota.</title>
        <authorList>
            <person name="Zou Y."/>
            <person name="Xue W."/>
            <person name="Luo G."/>
        </authorList>
    </citation>
    <scope>NUCLEOTIDE SEQUENCE [LARGE SCALE GENOMIC DNA]</scope>
    <source>
        <strain evidence="6 7">AM23-13</strain>
    </source>
</reference>
<dbReference type="InterPro" id="IPR036390">
    <property type="entry name" value="WH_DNA-bd_sf"/>
</dbReference>
<dbReference type="Proteomes" id="UP000284112">
    <property type="component" value="Unassembled WGS sequence"/>
</dbReference>
<dbReference type="Gene3D" id="3.40.190.290">
    <property type="match status" value="1"/>
</dbReference>
<comment type="similarity">
    <text evidence="1">Belongs to the LysR transcriptional regulatory family.</text>
</comment>
<evidence type="ECO:0000256" key="4">
    <source>
        <dbReference type="ARBA" id="ARBA00023163"/>
    </source>
</evidence>